<dbReference type="PROSITE" id="PS00487">
    <property type="entry name" value="IMP_DH_GMP_RED"/>
    <property type="match status" value="1"/>
</dbReference>
<dbReference type="OrthoDB" id="9805398at2"/>
<comment type="caution">
    <text evidence="10">The sequence shown here is derived from an EMBL/GenBank/DDBJ whole genome shotgun (WGS) entry which is preliminary data.</text>
</comment>
<evidence type="ECO:0000313" key="11">
    <source>
        <dbReference type="Proteomes" id="UP000249762"/>
    </source>
</evidence>
<evidence type="ECO:0000313" key="10">
    <source>
        <dbReference type="EMBL" id="RAO95370.1"/>
    </source>
</evidence>
<dbReference type="Gene3D" id="3.20.20.70">
    <property type="entry name" value="Aldolase class I"/>
    <property type="match status" value="1"/>
</dbReference>
<dbReference type="GO" id="GO:0003938">
    <property type="term" value="F:IMP dehydrogenase activity"/>
    <property type="evidence" value="ECO:0007669"/>
    <property type="project" value="UniProtKB-EC"/>
</dbReference>
<dbReference type="CDD" id="cd00381">
    <property type="entry name" value="IMPDH"/>
    <property type="match status" value="1"/>
</dbReference>
<evidence type="ECO:0000256" key="1">
    <source>
        <dbReference type="ARBA" id="ARBA00001958"/>
    </source>
</evidence>
<evidence type="ECO:0000256" key="3">
    <source>
        <dbReference type="ARBA" id="ARBA00022749"/>
    </source>
</evidence>
<evidence type="ECO:0000256" key="5">
    <source>
        <dbReference type="ARBA" id="ARBA00022958"/>
    </source>
</evidence>
<keyword evidence="3" id="KW-0332">GMP biosynthesis</keyword>
<name>A0A328PUB7_9MOLU</name>
<dbReference type="InterPro" id="IPR001093">
    <property type="entry name" value="IMP_DH_GMPRt"/>
</dbReference>
<sequence length="361" mass="38456">MSFFKDKIAKAETSSSFDDVLIKPAYSAILPANVDLTLKLNDKLSLSVPIFSAAMDTITGYSMAQAITAYGGCGPLHKNVEAIENIENLKKLKEEFGDSKPLCVSVGVNNTQEEITNMVGAGANVIVVDCAHAHSKSVGDLVKWISTSFPDVYLIAGNIVTAEAAQFLVERGANAVKVGIGCGSICTTRIVTGIGRGQIDAVAEVADYCKDKGVLVIADGGIRTTGEIVKAIACGADAVMLGNIIAGTDECPGDIVEIEGIKYKYYRGMGSYGVMRGNNEGRYNRHLLATCKRVAEGIESYVKVKGPVKEILNSIEWGIKASFGYFGATNLKEAKEKAVFTRITSSTLSRSNYHSIDKLIG</sequence>
<organism evidence="10 11">
    <name type="scientific">Mycoplasma wenyonii</name>
    <dbReference type="NCBI Taxonomy" id="65123"/>
    <lineage>
        <taxon>Bacteria</taxon>
        <taxon>Bacillati</taxon>
        <taxon>Mycoplasmatota</taxon>
        <taxon>Mollicutes</taxon>
        <taxon>Mycoplasmataceae</taxon>
        <taxon>Mycoplasma</taxon>
    </lineage>
</organism>
<dbReference type="GO" id="GO:0006177">
    <property type="term" value="P:GMP biosynthetic process"/>
    <property type="evidence" value="ECO:0007669"/>
    <property type="project" value="UniProtKB-KW"/>
</dbReference>
<evidence type="ECO:0000256" key="8">
    <source>
        <dbReference type="ARBA" id="ARBA00048028"/>
    </source>
</evidence>
<proteinExistence type="inferred from homology"/>
<accession>A0A328PUB7</accession>
<dbReference type="Pfam" id="PF00478">
    <property type="entry name" value="IMPDH"/>
    <property type="match status" value="1"/>
</dbReference>
<keyword evidence="7" id="KW-0520">NAD</keyword>
<dbReference type="PANTHER" id="PTHR11911">
    <property type="entry name" value="INOSINE-5-MONOPHOSPHATE DEHYDROGENASE RELATED"/>
    <property type="match status" value="1"/>
</dbReference>
<dbReference type="SUPFAM" id="SSF51412">
    <property type="entry name" value="Inosine monophosphate dehydrogenase (IMPDH)"/>
    <property type="match status" value="1"/>
</dbReference>
<evidence type="ECO:0000256" key="7">
    <source>
        <dbReference type="ARBA" id="ARBA00023027"/>
    </source>
</evidence>
<comment type="catalytic activity">
    <reaction evidence="8">
        <text>IMP + NAD(+) + H2O = XMP + NADH + H(+)</text>
        <dbReference type="Rhea" id="RHEA:11708"/>
        <dbReference type="ChEBI" id="CHEBI:15377"/>
        <dbReference type="ChEBI" id="CHEBI:15378"/>
        <dbReference type="ChEBI" id="CHEBI:57464"/>
        <dbReference type="ChEBI" id="CHEBI:57540"/>
        <dbReference type="ChEBI" id="CHEBI:57945"/>
        <dbReference type="ChEBI" id="CHEBI:58053"/>
        <dbReference type="EC" id="1.1.1.205"/>
    </reaction>
</comment>
<dbReference type="GO" id="GO:0006183">
    <property type="term" value="P:GTP biosynthetic process"/>
    <property type="evidence" value="ECO:0007669"/>
    <property type="project" value="TreeGrafter"/>
</dbReference>
<dbReference type="InterPro" id="IPR015875">
    <property type="entry name" value="IMP_DH/GMP_Rdtase_CS"/>
</dbReference>
<evidence type="ECO:0000256" key="4">
    <source>
        <dbReference type="ARBA" id="ARBA00022755"/>
    </source>
</evidence>
<protein>
    <submittedName>
        <fullName evidence="10">Guanosine monophosphate reductase</fullName>
    </submittedName>
</protein>
<comment type="cofactor">
    <cofactor evidence="1">
        <name>K(+)</name>
        <dbReference type="ChEBI" id="CHEBI:29103"/>
    </cofactor>
</comment>
<dbReference type="Proteomes" id="UP000249762">
    <property type="component" value="Unassembled WGS sequence"/>
</dbReference>
<keyword evidence="4" id="KW-0658">Purine biosynthesis</keyword>
<dbReference type="RefSeq" id="WP_112665042.1">
    <property type="nucleotide sequence ID" value="NZ_QKVO01000001.1"/>
</dbReference>
<evidence type="ECO:0000259" key="9">
    <source>
        <dbReference type="Pfam" id="PF00478"/>
    </source>
</evidence>
<dbReference type="InterPro" id="IPR013785">
    <property type="entry name" value="Aldolase_TIM"/>
</dbReference>
<dbReference type="EMBL" id="QKVO01000001">
    <property type="protein sequence ID" value="RAO95370.1"/>
    <property type="molecule type" value="Genomic_DNA"/>
</dbReference>
<keyword evidence="6" id="KW-0560">Oxidoreductase</keyword>
<keyword evidence="5" id="KW-0630">Potassium</keyword>
<evidence type="ECO:0000256" key="2">
    <source>
        <dbReference type="ARBA" id="ARBA00005502"/>
    </source>
</evidence>
<dbReference type="FunFam" id="3.20.20.70:FF:000424">
    <property type="entry name" value="Inosine-5'-monophosphate dehydrogenase 2"/>
    <property type="match status" value="1"/>
</dbReference>
<reference evidence="11" key="1">
    <citation type="submission" date="2018-06" db="EMBL/GenBank/DDBJ databases">
        <authorList>
            <person name="Martinez Ocampo F."/>
            <person name="Quiroz Castaneda R.E."/>
            <person name="Rojas Lopez X."/>
        </authorList>
    </citation>
    <scope>NUCLEOTIDE SEQUENCE [LARGE SCALE GENOMIC DNA]</scope>
    <source>
        <strain evidence="11">INIFAP02</strain>
    </source>
</reference>
<dbReference type="PANTHER" id="PTHR11911:SF111">
    <property type="entry name" value="INOSINE-5'-MONOPHOSPHATE DEHYDROGENASE"/>
    <property type="match status" value="1"/>
</dbReference>
<gene>
    <name evidence="10" type="ORF">DNK47_00780</name>
</gene>
<keyword evidence="11" id="KW-1185">Reference proteome</keyword>
<feature type="domain" description="IMP dehydrogenase/GMP reductase" evidence="9">
    <location>
        <begin position="16"/>
        <end position="354"/>
    </location>
</feature>
<evidence type="ECO:0000256" key="6">
    <source>
        <dbReference type="ARBA" id="ARBA00023002"/>
    </source>
</evidence>
<comment type="similarity">
    <text evidence="2">Belongs to the IMPDH/GMPR family.</text>
</comment>
<dbReference type="SMART" id="SM01240">
    <property type="entry name" value="IMPDH"/>
    <property type="match status" value="1"/>
</dbReference>
<dbReference type="AlphaFoldDB" id="A0A328PUB7"/>
<dbReference type="InterPro" id="IPR005990">
    <property type="entry name" value="IMP_DH"/>
</dbReference>